<dbReference type="AlphaFoldDB" id="A0A699ZVS5"/>
<gene>
    <name evidence="1" type="ORF">HaLaN_23208</name>
</gene>
<dbReference type="EMBL" id="BLLF01002769">
    <property type="protein sequence ID" value="GFH25270.1"/>
    <property type="molecule type" value="Genomic_DNA"/>
</dbReference>
<comment type="caution">
    <text evidence="1">The sequence shown here is derived from an EMBL/GenBank/DDBJ whole genome shotgun (WGS) entry which is preliminary data.</text>
</comment>
<reference evidence="1 2" key="1">
    <citation type="submission" date="2020-02" db="EMBL/GenBank/DDBJ databases">
        <title>Draft genome sequence of Haematococcus lacustris strain NIES-144.</title>
        <authorList>
            <person name="Morimoto D."/>
            <person name="Nakagawa S."/>
            <person name="Yoshida T."/>
            <person name="Sawayama S."/>
        </authorList>
    </citation>
    <scope>NUCLEOTIDE SEQUENCE [LARGE SCALE GENOMIC DNA]</scope>
    <source>
        <strain evidence="1 2">NIES-144</strain>
    </source>
</reference>
<name>A0A699ZVS5_HAELA</name>
<feature type="non-terminal residue" evidence="1">
    <location>
        <position position="95"/>
    </location>
</feature>
<protein>
    <submittedName>
        <fullName evidence="1">Uncharacterized protein</fullName>
    </submittedName>
</protein>
<dbReference type="Proteomes" id="UP000485058">
    <property type="component" value="Unassembled WGS sequence"/>
</dbReference>
<sequence>MLRQLKEFFYNQLQRQLVRPRQHRHPMLMPVSEDPNIQALQAKLQGLGTSPEGSELQAGTLDKGHVADLIEEADKHRRLLGMKKQGVEVHFTMLD</sequence>
<evidence type="ECO:0000313" key="1">
    <source>
        <dbReference type="EMBL" id="GFH25270.1"/>
    </source>
</evidence>
<organism evidence="1 2">
    <name type="scientific">Haematococcus lacustris</name>
    <name type="common">Green alga</name>
    <name type="synonym">Haematococcus pluvialis</name>
    <dbReference type="NCBI Taxonomy" id="44745"/>
    <lineage>
        <taxon>Eukaryota</taxon>
        <taxon>Viridiplantae</taxon>
        <taxon>Chlorophyta</taxon>
        <taxon>core chlorophytes</taxon>
        <taxon>Chlorophyceae</taxon>
        <taxon>CS clade</taxon>
        <taxon>Chlamydomonadales</taxon>
        <taxon>Haematococcaceae</taxon>
        <taxon>Haematococcus</taxon>
    </lineage>
</organism>
<accession>A0A699ZVS5</accession>
<proteinExistence type="predicted"/>
<evidence type="ECO:0000313" key="2">
    <source>
        <dbReference type="Proteomes" id="UP000485058"/>
    </source>
</evidence>
<feature type="non-terminal residue" evidence="1">
    <location>
        <position position="1"/>
    </location>
</feature>
<keyword evidence="2" id="KW-1185">Reference proteome</keyword>